<feature type="compositionally biased region" description="Basic residues" evidence="1">
    <location>
        <begin position="1"/>
        <end position="17"/>
    </location>
</feature>
<name>A0A6J4NTA5_9PSEU</name>
<feature type="compositionally biased region" description="Basic and acidic residues" evidence="1">
    <location>
        <begin position="109"/>
        <end position="125"/>
    </location>
</feature>
<organism evidence="2">
    <name type="scientific">uncultured Pseudonocardia sp</name>
    <dbReference type="NCBI Taxonomy" id="211455"/>
    <lineage>
        <taxon>Bacteria</taxon>
        <taxon>Bacillati</taxon>
        <taxon>Actinomycetota</taxon>
        <taxon>Actinomycetes</taxon>
        <taxon>Pseudonocardiales</taxon>
        <taxon>Pseudonocardiaceae</taxon>
        <taxon>Pseudonocardia</taxon>
        <taxon>environmental samples</taxon>
    </lineage>
</organism>
<sequence>GARRRLGVGRPARRAGRPRGAGGRGVGQQRRPRPARPPARGGAGGAGRRPVRRRARDRRRRRAREALRGPLPRRRRGGVRAQPHPVGHPGPAPPAQPRLPDRPPPAADVHVDDGDGGRRHPDRGDPAPPPPL</sequence>
<accession>A0A6J4NTA5</accession>
<feature type="region of interest" description="Disordered" evidence="1">
    <location>
        <begin position="1"/>
        <end position="132"/>
    </location>
</feature>
<feature type="compositionally biased region" description="Basic residues" evidence="1">
    <location>
        <begin position="49"/>
        <end position="63"/>
    </location>
</feature>
<evidence type="ECO:0000313" key="2">
    <source>
        <dbReference type="EMBL" id="CAA9394620.1"/>
    </source>
</evidence>
<feature type="non-terminal residue" evidence="2">
    <location>
        <position position="1"/>
    </location>
</feature>
<protein>
    <submittedName>
        <fullName evidence="2">Phosphoesterase</fullName>
    </submittedName>
</protein>
<dbReference type="EMBL" id="CADCUS010000163">
    <property type="protein sequence ID" value="CAA9394620.1"/>
    <property type="molecule type" value="Genomic_DNA"/>
</dbReference>
<feature type="non-terminal residue" evidence="2">
    <location>
        <position position="132"/>
    </location>
</feature>
<dbReference type="AlphaFoldDB" id="A0A6J4NTA5"/>
<gene>
    <name evidence="2" type="ORF">AVDCRST_MAG66-1052</name>
</gene>
<evidence type="ECO:0000256" key="1">
    <source>
        <dbReference type="SAM" id="MobiDB-lite"/>
    </source>
</evidence>
<reference evidence="2" key="1">
    <citation type="submission" date="2020-02" db="EMBL/GenBank/DDBJ databases">
        <authorList>
            <person name="Meier V. D."/>
        </authorList>
    </citation>
    <scope>NUCLEOTIDE SEQUENCE</scope>
    <source>
        <strain evidence="2">AVDCRST_MAG66</strain>
    </source>
</reference>
<proteinExistence type="predicted"/>
<feature type="compositionally biased region" description="Pro residues" evidence="1">
    <location>
        <begin position="86"/>
        <end position="106"/>
    </location>
</feature>